<evidence type="ECO:0000256" key="2">
    <source>
        <dbReference type="ARBA" id="ARBA00023125"/>
    </source>
</evidence>
<dbReference type="Pfam" id="PF12833">
    <property type="entry name" value="HTH_18"/>
    <property type="match status" value="1"/>
</dbReference>
<evidence type="ECO:0000313" key="6">
    <source>
        <dbReference type="Proteomes" id="UP000269573"/>
    </source>
</evidence>
<keyword evidence="3" id="KW-0804">Transcription</keyword>
<dbReference type="PRINTS" id="PR00032">
    <property type="entry name" value="HTHARAC"/>
</dbReference>
<dbReference type="PANTHER" id="PTHR46796">
    <property type="entry name" value="HTH-TYPE TRANSCRIPTIONAL ACTIVATOR RHAS-RELATED"/>
    <property type="match status" value="1"/>
</dbReference>
<gene>
    <name evidence="5" type="ORF">EDM59_15335</name>
</gene>
<dbReference type="InterPro" id="IPR009057">
    <property type="entry name" value="Homeodomain-like_sf"/>
</dbReference>
<name>A0A3M8DAW3_9BACL</name>
<dbReference type="SUPFAM" id="SSF46689">
    <property type="entry name" value="Homeodomain-like"/>
    <property type="match status" value="2"/>
</dbReference>
<accession>A0A3M8DAW3</accession>
<proteinExistence type="predicted"/>
<keyword evidence="1" id="KW-0805">Transcription regulation</keyword>
<dbReference type="GO" id="GO:0003700">
    <property type="term" value="F:DNA-binding transcription factor activity"/>
    <property type="evidence" value="ECO:0007669"/>
    <property type="project" value="InterPro"/>
</dbReference>
<dbReference type="InterPro" id="IPR050204">
    <property type="entry name" value="AraC_XylS_family_regulators"/>
</dbReference>
<dbReference type="GO" id="GO:0043565">
    <property type="term" value="F:sequence-specific DNA binding"/>
    <property type="evidence" value="ECO:0007669"/>
    <property type="project" value="InterPro"/>
</dbReference>
<dbReference type="AlphaFoldDB" id="A0A3M8DAW3"/>
<organism evidence="5 6">
    <name type="scientific">Brevibacillus nitrificans</name>
    <dbReference type="NCBI Taxonomy" id="651560"/>
    <lineage>
        <taxon>Bacteria</taxon>
        <taxon>Bacillati</taxon>
        <taxon>Bacillota</taxon>
        <taxon>Bacilli</taxon>
        <taxon>Bacillales</taxon>
        <taxon>Paenibacillaceae</taxon>
        <taxon>Brevibacillus</taxon>
    </lineage>
</organism>
<keyword evidence="2" id="KW-0238">DNA-binding</keyword>
<dbReference type="InterPro" id="IPR020449">
    <property type="entry name" value="Tscrpt_reg_AraC-type_HTH"/>
</dbReference>
<dbReference type="Gene3D" id="1.10.10.60">
    <property type="entry name" value="Homeodomain-like"/>
    <property type="match status" value="2"/>
</dbReference>
<dbReference type="Proteomes" id="UP000269573">
    <property type="component" value="Unassembled WGS sequence"/>
</dbReference>
<evidence type="ECO:0000256" key="1">
    <source>
        <dbReference type="ARBA" id="ARBA00023015"/>
    </source>
</evidence>
<protein>
    <submittedName>
        <fullName evidence="5">AraC family transcriptional regulator</fullName>
    </submittedName>
</protein>
<sequence>MIIQITTPQLELWQIEGTFSNQSHVHENEFQITIPLFGHCDFMLGNRPYSLGNGGGLVQHPRERHYFEMGPQAGVLIFKVNQDSWKELTGQENFEFDVRQKFDPGFMREKFRKWTNTLLAYDGVDRLAQEEVESQVLYYLRGTLIGNHKSVFDPAGKAHTLHSDPHLGKVLEYMHASFRNEIRVDDLASMALQSRYHFIRSFKVAMGVTPYQYVLLLRIEEAKRLLKGTGDSVTQISFGLGFSSVSQFQRAFFKGVGCTPKQFRNSGK</sequence>
<reference evidence="5 6" key="1">
    <citation type="submission" date="2018-10" db="EMBL/GenBank/DDBJ databases">
        <title>Phylogenomics of Brevibacillus.</title>
        <authorList>
            <person name="Dunlap C."/>
        </authorList>
    </citation>
    <scope>NUCLEOTIDE SEQUENCE [LARGE SCALE GENOMIC DNA]</scope>
    <source>
        <strain evidence="5 6">JCM 15774</strain>
    </source>
</reference>
<keyword evidence="6" id="KW-1185">Reference proteome</keyword>
<dbReference type="PANTHER" id="PTHR46796:SF13">
    <property type="entry name" value="HTH-TYPE TRANSCRIPTIONAL ACTIVATOR RHAS"/>
    <property type="match status" value="1"/>
</dbReference>
<comment type="caution">
    <text evidence="5">The sequence shown here is derived from an EMBL/GenBank/DDBJ whole genome shotgun (WGS) entry which is preliminary data.</text>
</comment>
<dbReference type="Pfam" id="PF02311">
    <property type="entry name" value="AraC_binding"/>
    <property type="match status" value="1"/>
</dbReference>
<dbReference type="InterPro" id="IPR003313">
    <property type="entry name" value="AraC-bd"/>
</dbReference>
<dbReference type="SMART" id="SM00342">
    <property type="entry name" value="HTH_ARAC"/>
    <property type="match status" value="1"/>
</dbReference>
<evidence type="ECO:0000256" key="3">
    <source>
        <dbReference type="ARBA" id="ARBA00023163"/>
    </source>
</evidence>
<evidence type="ECO:0000313" key="5">
    <source>
        <dbReference type="EMBL" id="RNB84397.1"/>
    </source>
</evidence>
<dbReference type="InterPro" id="IPR018060">
    <property type="entry name" value="HTH_AraC"/>
</dbReference>
<evidence type="ECO:0000259" key="4">
    <source>
        <dbReference type="PROSITE" id="PS01124"/>
    </source>
</evidence>
<dbReference type="PROSITE" id="PS01124">
    <property type="entry name" value="HTH_ARAC_FAMILY_2"/>
    <property type="match status" value="1"/>
</dbReference>
<feature type="domain" description="HTH araC/xylS-type" evidence="4">
    <location>
        <begin position="168"/>
        <end position="266"/>
    </location>
</feature>
<dbReference type="EMBL" id="RHHU01000010">
    <property type="protein sequence ID" value="RNB84397.1"/>
    <property type="molecule type" value="Genomic_DNA"/>
</dbReference>
<dbReference type="RefSeq" id="WP_122924858.1">
    <property type="nucleotide sequence ID" value="NZ_RHHU01000010.1"/>
</dbReference>